<accession>A0ABQ3YYY0</accession>
<evidence type="ECO:0000256" key="2">
    <source>
        <dbReference type="ARBA" id="ARBA00023163"/>
    </source>
</evidence>
<organism evidence="5 6">
    <name type="scientific">Paractinoplanes durhamensis</name>
    <dbReference type="NCBI Taxonomy" id="113563"/>
    <lineage>
        <taxon>Bacteria</taxon>
        <taxon>Bacillati</taxon>
        <taxon>Actinomycetota</taxon>
        <taxon>Actinomycetes</taxon>
        <taxon>Micromonosporales</taxon>
        <taxon>Micromonosporaceae</taxon>
        <taxon>Paractinoplanes</taxon>
    </lineage>
</organism>
<feature type="transmembrane region" description="Helical" evidence="3">
    <location>
        <begin position="90"/>
        <end position="109"/>
    </location>
</feature>
<sequence length="224" mass="22997">MSGHETALLGAYVLGVLDRAEQGAVQDHLDGCAACRREVDDLREMEIALGEIPPEAFLEGPPPGGELLLRRTLDEVRGERRRQTWRNRTLLATAAALVVVVALGGGALIGRRAAGPAPDAVAVVPAGTRTATATDAATGVTMAVEVRPAAGWVRVRATVSGIPAGEQCRLVVVAPDGSREQAGSWLGPESGSTTVDGAALIAPADVAAVQAETYAGQILVTTPL</sequence>
<evidence type="ECO:0000256" key="1">
    <source>
        <dbReference type="ARBA" id="ARBA00023015"/>
    </source>
</evidence>
<dbReference type="EMBL" id="BOML01000033">
    <property type="protein sequence ID" value="GIE02776.1"/>
    <property type="molecule type" value="Genomic_DNA"/>
</dbReference>
<gene>
    <name evidence="5" type="ORF">Adu01nite_41260</name>
</gene>
<proteinExistence type="predicted"/>
<evidence type="ECO:0000313" key="6">
    <source>
        <dbReference type="Proteomes" id="UP000637628"/>
    </source>
</evidence>
<protein>
    <recommendedName>
        <fullName evidence="4">Putative zinc-finger domain-containing protein</fullName>
    </recommendedName>
</protein>
<reference evidence="5 6" key="1">
    <citation type="submission" date="2021-01" db="EMBL/GenBank/DDBJ databases">
        <title>Whole genome shotgun sequence of Actinoplanes durhamensis NBRC 14914.</title>
        <authorList>
            <person name="Komaki H."/>
            <person name="Tamura T."/>
        </authorList>
    </citation>
    <scope>NUCLEOTIDE SEQUENCE [LARGE SCALE GENOMIC DNA]</scope>
    <source>
        <strain evidence="5 6">NBRC 14914</strain>
    </source>
</reference>
<dbReference type="Pfam" id="PF13490">
    <property type="entry name" value="zf-HC2"/>
    <property type="match status" value="1"/>
</dbReference>
<dbReference type="Proteomes" id="UP000637628">
    <property type="component" value="Unassembled WGS sequence"/>
</dbReference>
<dbReference type="RefSeq" id="WP_203728495.1">
    <property type="nucleotide sequence ID" value="NZ_BOML01000033.1"/>
</dbReference>
<dbReference type="InterPro" id="IPR041916">
    <property type="entry name" value="Anti_sigma_zinc_sf"/>
</dbReference>
<keyword evidence="3" id="KW-0472">Membrane</keyword>
<evidence type="ECO:0000259" key="4">
    <source>
        <dbReference type="Pfam" id="PF13490"/>
    </source>
</evidence>
<comment type="caution">
    <text evidence="5">The sequence shown here is derived from an EMBL/GenBank/DDBJ whole genome shotgun (WGS) entry which is preliminary data.</text>
</comment>
<feature type="domain" description="Putative zinc-finger" evidence="4">
    <location>
        <begin position="7"/>
        <end position="36"/>
    </location>
</feature>
<dbReference type="Gene3D" id="1.10.10.1320">
    <property type="entry name" value="Anti-sigma factor, zinc-finger domain"/>
    <property type="match status" value="1"/>
</dbReference>
<keyword evidence="6" id="KW-1185">Reference proteome</keyword>
<evidence type="ECO:0000256" key="3">
    <source>
        <dbReference type="SAM" id="Phobius"/>
    </source>
</evidence>
<evidence type="ECO:0000313" key="5">
    <source>
        <dbReference type="EMBL" id="GIE02776.1"/>
    </source>
</evidence>
<name>A0ABQ3YYY0_9ACTN</name>
<keyword evidence="3" id="KW-0812">Transmembrane</keyword>
<dbReference type="InterPro" id="IPR027383">
    <property type="entry name" value="Znf_put"/>
</dbReference>
<keyword evidence="3" id="KW-1133">Transmembrane helix</keyword>
<keyword evidence="2" id="KW-0804">Transcription</keyword>
<keyword evidence="1" id="KW-0805">Transcription regulation</keyword>